<organism evidence="1 2">
    <name type="scientific">Parasponia andersonii</name>
    <name type="common">Sponia andersonii</name>
    <dbReference type="NCBI Taxonomy" id="3476"/>
    <lineage>
        <taxon>Eukaryota</taxon>
        <taxon>Viridiplantae</taxon>
        <taxon>Streptophyta</taxon>
        <taxon>Embryophyta</taxon>
        <taxon>Tracheophyta</taxon>
        <taxon>Spermatophyta</taxon>
        <taxon>Magnoliopsida</taxon>
        <taxon>eudicotyledons</taxon>
        <taxon>Gunneridae</taxon>
        <taxon>Pentapetalae</taxon>
        <taxon>rosids</taxon>
        <taxon>fabids</taxon>
        <taxon>Rosales</taxon>
        <taxon>Cannabaceae</taxon>
        <taxon>Parasponia</taxon>
    </lineage>
</organism>
<evidence type="ECO:0000313" key="1">
    <source>
        <dbReference type="EMBL" id="PON33669.1"/>
    </source>
</evidence>
<dbReference type="AlphaFoldDB" id="A0A2P5AAU9"/>
<sequence length="80" mass="8853">AVHVTKLAVEVSSGFKLLISIGGGVQQCWEGVHRKLAKEIAFWAIFVGKSWEMREKELGEREGHVSCDKWTLGVTNTSPV</sequence>
<evidence type="ECO:0000313" key="2">
    <source>
        <dbReference type="Proteomes" id="UP000237105"/>
    </source>
</evidence>
<dbReference type="EMBL" id="JXTB01000712">
    <property type="protein sequence ID" value="PON33669.1"/>
    <property type="molecule type" value="Genomic_DNA"/>
</dbReference>
<comment type="caution">
    <text evidence="1">The sequence shown here is derived from an EMBL/GenBank/DDBJ whole genome shotgun (WGS) entry which is preliminary data.</text>
</comment>
<name>A0A2P5AAU9_PARAD</name>
<protein>
    <submittedName>
        <fullName evidence="1">Uncharacterized protein</fullName>
    </submittedName>
</protein>
<feature type="non-terminal residue" evidence="1">
    <location>
        <position position="1"/>
    </location>
</feature>
<accession>A0A2P5AAU9</accession>
<proteinExistence type="predicted"/>
<keyword evidence="2" id="KW-1185">Reference proteome</keyword>
<dbReference type="Proteomes" id="UP000237105">
    <property type="component" value="Unassembled WGS sequence"/>
</dbReference>
<gene>
    <name evidence="1" type="ORF">PanWU01x14_350730</name>
</gene>
<reference evidence="2" key="1">
    <citation type="submission" date="2016-06" db="EMBL/GenBank/DDBJ databases">
        <title>Parallel loss of symbiosis genes in relatives of nitrogen-fixing non-legume Parasponia.</title>
        <authorList>
            <person name="Van Velzen R."/>
            <person name="Holmer R."/>
            <person name="Bu F."/>
            <person name="Rutten L."/>
            <person name="Van Zeijl A."/>
            <person name="Liu W."/>
            <person name="Santuari L."/>
            <person name="Cao Q."/>
            <person name="Sharma T."/>
            <person name="Shen D."/>
            <person name="Roswanjaya Y."/>
            <person name="Wardhani T."/>
            <person name="Kalhor M.S."/>
            <person name="Jansen J."/>
            <person name="Van den Hoogen J."/>
            <person name="Gungor B."/>
            <person name="Hartog M."/>
            <person name="Hontelez J."/>
            <person name="Verver J."/>
            <person name="Yang W.-C."/>
            <person name="Schijlen E."/>
            <person name="Repin R."/>
            <person name="Schilthuizen M."/>
            <person name="Schranz E."/>
            <person name="Heidstra R."/>
            <person name="Miyata K."/>
            <person name="Fedorova E."/>
            <person name="Kohlen W."/>
            <person name="Bisseling T."/>
            <person name="Smit S."/>
            <person name="Geurts R."/>
        </authorList>
    </citation>
    <scope>NUCLEOTIDE SEQUENCE [LARGE SCALE GENOMIC DNA]</scope>
    <source>
        <strain evidence="2">cv. WU1-14</strain>
    </source>
</reference>